<name>A0A2S2PSQ4_SCHGA</name>
<organism evidence="1">
    <name type="scientific">Schizaphis graminum</name>
    <name type="common">Green bug aphid</name>
    <dbReference type="NCBI Taxonomy" id="13262"/>
    <lineage>
        <taxon>Eukaryota</taxon>
        <taxon>Metazoa</taxon>
        <taxon>Ecdysozoa</taxon>
        <taxon>Arthropoda</taxon>
        <taxon>Hexapoda</taxon>
        <taxon>Insecta</taxon>
        <taxon>Pterygota</taxon>
        <taxon>Neoptera</taxon>
        <taxon>Paraneoptera</taxon>
        <taxon>Hemiptera</taxon>
        <taxon>Sternorrhyncha</taxon>
        <taxon>Aphidomorpha</taxon>
        <taxon>Aphidoidea</taxon>
        <taxon>Aphididae</taxon>
        <taxon>Aphidini</taxon>
        <taxon>Schizaphis</taxon>
    </lineage>
</organism>
<sequence>MYIQVIFALSSSVYFKTIVRHMGERRRSVIVVSPEQHINEYWQLVYLVNGRRVGCTTTTLFFRAYRNPLKSPSLPPPLLVGYRVTSVAGVKTVGPRCGGGGGRRRTHRGG</sequence>
<dbReference type="AlphaFoldDB" id="A0A2S2PSQ4"/>
<accession>A0A2S2PSQ4</accession>
<protein>
    <submittedName>
        <fullName evidence="1">Uncharacterized protein</fullName>
    </submittedName>
</protein>
<reference evidence="1" key="1">
    <citation type="submission" date="2018-04" db="EMBL/GenBank/DDBJ databases">
        <title>Transcriptome of Schizaphis graminum biotype I.</title>
        <authorList>
            <person name="Scully E.D."/>
            <person name="Geib S.M."/>
            <person name="Palmer N.A."/>
            <person name="Koch K."/>
            <person name="Bradshaw J."/>
            <person name="Heng-Moss T."/>
            <person name="Sarath G."/>
        </authorList>
    </citation>
    <scope>NUCLEOTIDE SEQUENCE</scope>
</reference>
<evidence type="ECO:0000313" key="1">
    <source>
        <dbReference type="EMBL" id="MBY31876.1"/>
    </source>
</evidence>
<dbReference type="EMBL" id="GGMR01019257">
    <property type="protein sequence ID" value="MBY31876.1"/>
    <property type="molecule type" value="Transcribed_RNA"/>
</dbReference>
<gene>
    <name evidence="1" type="ORF">g.79056</name>
</gene>
<proteinExistence type="predicted"/>